<dbReference type="EMBL" id="LWDD02000063">
    <property type="protein sequence ID" value="KAE8264499.1"/>
    <property type="molecule type" value="Genomic_DNA"/>
</dbReference>
<comment type="caution">
    <text evidence="3">The sequence shown here is derived from an EMBL/GenBank/DDBJ whole genome shotgun (WGS) entry which is preliminary data.</text>
</comment>
<evidence type="ECO:0000256" key="1">
    <source>
        <dbReference type="SAM" id="MobiDB-lite"/>
    </source>
</evidence>
<organism evidence="3 4">
    <name type="scientific">Tilletia caries</name>
    <name type="common">wheat bunt fungus</name>
    <dbReference type="NCBI Taxonomy" id="13290"/>
    <lineage>
        <taxon>Eukaryota</taxon>
        <taxon>Fungi</taxon>
        <taxon>Dikarya</taxon>
        <taxon>Basidiomycota</taxon>
        <taxon>Ustilaginomycotina</taxon>
        <taxon>Exobasidiomycetes</taxon>
        <taxon>Tilletiales</taxon>
        <taxon>Tilletiaceae</taxon>
        <taxon>Tilletia</taxon>
    </lineage>
</organism>
<gene>
    <name evidence="3" type="ORF">A4X03_0g901</name>
    <name evidence="2" type="ORF">JKIAZH3_G333</name>
</gene>
<feature type="region of interest" description="Disordered" evidence="1">
    <location>
        <begin position="549"/>
        <end position="580"/>
    </location>
</feature>
<evidence type="ECO:0000313" key="5">
    <source>
        <dbReference type="Proteomes" id="UP000836402"/>
    </source>
</evidence>
<reference evidence="2" key="3">
    <citation type="submission" date="2020-10" db="EMBL/GenBank/DDBJ databases">
        <authorList>
            <person name="Sedaghatjoo S."/>
        </authorList>
    </citation>
    <scope>NUCLEOTIDE SEQUENCE</scope>
    <source>
        <strain evidence="2">AZH3</strain>
    </source>
</reference>
<dbReference type="AlphaFoldDB" id="A0A177V4D9"/>
<evidence type="ECO:0000313" key="4">
    <source>
        <dbReference type="Proteomes" id="UP000077671"/>
    </source>
</evidence>
<evidence type="ECO:0008006" key="6">
    <source>
        <dbReference type="Google" id="ProtNLM"/>
    </source>
</evidence>
<feature type="compositionally biased region" description="Basic and acidic residues" evidence="1">
    <location>
        <begin position="549"/>
        <end position="558"/>
    </location>
</feature>
<feature type="region of interest" description="Disordered" evidence="1">
    <location>
        <begin position="19"/>
        <end position="54"/>
    </location>
</feature>
<dbReference type="Proteomes" id="UP000836402">
    <property type="component" value="Unassembled WGS sequence"/>
</dbReference>
<name>A0A177V4D9_9BASI</name>
<feature type="compositionally biased region" description="Low complexity" evidence="1">
    <location>
        <begin position="81"/>
        <end position="93"/>
    </location>
</feature>
<dbReference type="EMBL" id="CAJHJG010001129">
    <property type="protein sequence ID" value="CAD6909291.1"/>
    <property type="molecule type" value="Genomic_DNA"/>
</dbReference>
<feature type="compositionally biased region" description="Basic and acidic residues" evidence="1">
    <location>
        <begin position="882"/>
        <end position="897"/>
    </location>
</feature>
<evidence type="ECO:0000313" key="2">
    <source>
        <dbReference type="EMBL" id="CAD6909291.1"/>
    </source>
</evidence>
<accession>A0A177V4D9</accession>
<feature type="compositionally biased region" description="Low complexity" evidence="1">
    <location>
        <begin position="24"/>
        <end position="38"/>
    </location>
</feature>
<feature type="compositionally biased region" description="Gly residues" evidence="1">
    <location>
        <begin position="815"/>
        <end position="827"/>
    </location>
</feature>
<feature type="region of interest" description="Disordered" evidence="1">
    <location>
        <begin position="67"/>
        <end position="253"/>
    </location>
</feature>
<feature type="compositionally biased region" description="Polar residues" evidence="1">
    <location>
        <begin position="141"/>
        <end position="153"/>
    </location>
</feature>
<reference evidence="3" key="1">
    <citation type="submission" date="2016-04" db="EMBL/GenBank/DDBJ databases">
        <authorList>
            <person name="Nguyen H.D."/>
            <person name="Kesanakurti P."/>
            <person name="Cullis J."/>
            <person name="Levesque C.A."/>
            <person name="Hambleton S."/>
        </authorList>
    </citation>
    <scope>NUCLEOTIDE SEQUENCE</scope>
    <source>
        <strain evidence="3">DAOMC 238032</strain>
    </source>
</reference>
<keyword evidence="5" id="KW-1185">Reference proteome</keyword>
<feature type="compositionally biased region" description="Polar residues" evidence="1">
    <location>
        <begin position="163"/>
        <end position="197"/>
    </location>
</feature>
<dbReference type="Proteomes" id="UP000077671">
    <property type="component" value="Unassembled WGS sequence"/>
</dbReference>
<feature type="region of interest" description="Disordered" evidence="1">
    <location>
        <begin position="803"/>
        <end position="897"/>
    </location>
</feature>
<reference evidence="3" key="2">
    <citation type="journal article" date="2019" name="IMA Fungus">
        <title>Genome sequencing and comparison of five Tilletia species to identify candidate genes for the detection of regulated species infecting wheat.</title>
        <authorList>
            <person name="Nguyen H.D.T."/>
            <person name="Sultana T."/>
            <person name="Kesanakurti P."/>
            <person name="Hambleton S."/>
        </authorList>
    </citation>
    <scope>NUCLEOTIDE SEQUENCE</scope>
    <source>
        <strain evidence="3">DAOMC 238032</strain>
    </source>
</reference>
<feature type="compositionally biased region" description="Low complexity" evidence="1">
    <location>
        <begin position="857"/>
        <end position="874"/>
    </location>
</feature>
<proteinExistence type="predicted"/>
<protein>
    <recommendedName>
        <fullName evidence="6">F-box domain-containing protein</fullName>
    </recommendedName>
</protein>
<sequence length="897" mass="98526">MADSIASGDGATKLGLHTIRAVNADAPPSGGDAGAQQQTTPMEEVRSTESATAPVVAGKEDVTRNTALGVPLSGPQHMDVSSGSSAASQMSEAVPMSTDNTPPESQVVNSVPSIQPPPDASSKVTPKEASLAATAVLQQRLPPSSSASHTVRSGRSHIGAPGASSQALSSSPDGSARDNQTSPTLTNRSTPQSNTSPVLGMTRIDQSGSHSHHHQSHDTQSAAATPASNSDDGTVHTSETSSGKSKALSDDGGTGSLIQKLPLNVVDRIFLYVRMHACRHILPASIREDIMIVPNNLRVMLWVAHAWGMNWLFPIRTVCSNFSQAARRNPLWEEYIIAVHAARRERADRRGIPAFWMALQYQRELCFACCLNGTSFDARTHLNPQFVANMGRFVPLCDVHEAALSAPDETPMLCSNCLLDERRYLYARTQDGRDNYILRDDVDISYVEDDERFPQAESVCSSCRSEAFFTAIITEDVQFRRYVPQLRRTLAFNSYVWQGEGTATDAAKSAIEQLWLETATDYSQMIKHAQLQKRRDRLRKTEAERALRRQQRQQRELLKSLVPGDGTDSASELSNDEDYTSDHSIHSIHYEDEDADGNIYLTPTEDRWLRDRAWHDWCRRRLDLGLWKSAHDQQDAELPRAPGLPHLPQIVTRGMATKPTLEPVSTEPIVMDVPLLPPVTLFHKASRIWDEIALPEFFKLPMANIVDMLKTREDGFELSLEMDFAHLFRWLRDPQAWVMSPQQHAHGGSGSNTTTLVSRFSQPPFVPNSPVDVGAGTVARIMELWKRACAPLGECDCGICRRQKRKRSHDESNAGNGGGGGGGGGNNEGPKVSTQNNAVQPAPQGGGGNGSEHEGQEAAQMQQEQQAQQQQQRQQEQDDEAEGPRKHARFEATTESS</sequence>
<feature type="compositionally biased region" description="Polar residues" evidence="1">
    <location>
        <begin position="97"/>
        <end position="113"/>
    </location>
</feature>
<evidence type="ECO:0000313" key="3">
    <source>
        <dbReference type="EMBL" id="KAE8264499.1"/>
    </source>
</evidence>
<feature type="compositionally biased region" description="Polar residues" evidence="1">
    <location>
        <begin position="226"/>
        <end position="244"/>
    </location>
</feature>